<organism evidence="2 3">
    <name type="scientific">Brachybacterium phenoliresistens</name>
    <dbReference type="NCBI Taxonomy" id="396014"/>
    <lineage>
        <taxon>Bacteria</taxon>
        <taxon>Bacillati</taxon>
        <taxon>Actinomycetota</taxon>
        <taxon>Actinomycetes</taxon>
        <taxon>Micrococcales</taxon>
        <taxon>Dermabacteraceae</taxon>
        <taxon>Brachybacterium</taxon>
    </lineage>
</organism>
<dbReference type="Gene3D" id="3.30.1460.30">
    <property type="entry name" value="YgaC/TfoX-N like chaperone"/>
    <property type="match status" value="1"/>
</dbReference>
<reference evidence="2 3" key="1">
    <citation type="submission" date="2014-02" db="EMBL/GenBank/DDBJ databases">
        <title>Genome sequence of Brachybacterium phenoliresistens strain W13A50.</title>
        <authorList>
            <person name="Wang X."/>
        </authorList>
    </citation>
    <scope>NUCLEOTIDE SEQUENCE [LARGE SCALE GENOMIC DNA]</scope>
    <source>
        <strain evidence="2 3">W13A50</strain>
    </source>
</reference>
<evidence type="ECO:0000313" key="2">
    <source>
        <dbReference type="EMBL" id="EWS79969.1"/>
    </source>
</evidence>
<dbReference type="PATRIC" id="fig|396014.3.peg.3206"/>
<dbReference type="EMBL" id="JDYK01000021">
    <property type="protein sequence ID" value="EWS79969.1"/>
    <property type="molecule type" value="Genomic_DNA"/>
</dbReference>
<protein>
    <recommendedName>
        <fullName evidence="1">TfoX N-terminal domain-containing protein</fullName>
    </recommendedName>
</protein>
<dbReference type="InterPro" id="IPR007076">
    <property type="entry name" value="TfoX_N"/>
</dbReference>
<dbReference type="Proteomes" id="UP000023067">
    <property type="component" value="Unassembled WGS sequence"/>
</dbReference>
<name>Z9JP49_9MICO</name>
<keyword evidence="3" id="KW-1185">Reference proteome</keyword>
<gene>
    <name evidence="2" type="ORF">BF93_08530</name>
</gene>
<feature type="domain" description="TfoX N-terminal" evidence="1">
    <location>
        <begin position="22"/>
        <end position="108"/>
    </location>
</feature>
<sequence length="113" mass="11664">MPLTPEQSAVIRRVRSALPPGAAVREVSMFGSRAVMLEERMLVAAGKDGSLLVRVDPARGAQLCARPGAAPAVMGTGRPMGTGWITVEPAALAAEEDLAGWLEEALAFHAGSG</sequence>
<dbReference type="Pfam" id="PF04993">
    <property type="entry name" value="TfoX_N"/>
    <property type="match status" value="1"/>
</dbReference>
<dbReference type="HOGENOM" id="CLU_136016_2_0_11"/>
<comment type="caution">
    <text evidence="2">The sequence shown here is derived from an EMBL/GenBank/DDBJ whole genome shotgun (WGS) entry which is preliminary data.</text>
</comment>
<accession>Z9JP49</accession>
<dbReference type="eggNOG" id="COG3070">
    <property type="taxonomic scope" value="Bacteria"/>
</dbReference>
<evidence type="ECO:0000259" key="1">
    <source>
        <dbReference type="Pfam" id="PF04993"/>
    </source>
</evidence>
<dbReference type="AlphaFoldDB" id="Z9JP49"/>
<proteinExistence type="predicted"/>
<evidence type="ECO:0000313" key="3">
    <source>
        <dbReference type="Proteomes" id="UP000023067"/>
    </source>
</evidence>
<dbReference type="SUPFAM" id="SSF159894">
    <property type="entry name" value="YgaC/TfoX-N like"/>
    <property type="match status" value="1"/>
</dbReference>
<dbReference type="STRING" id="396014.BF93_08530"/>